<dbReference type="Proteomes" id="UP000077927">
    <property type="component" value="Chromosome 1"/>
</dbReference>
<protein>
    <recommendedName>
        <fullName evidence="3">DUF3077 domain-containing protein</fullName>
    </recommendedName>
</protein>
<reference evidence="1 2" key="1">
    <citation type="submission" date="2015-09" db="EMBL/GenBank/DDBJ databases">
        <authorList>
            <person name="Xu Y."/>
            <person name="Nagy A."/>
            <person name="Liu N.T."/>
            <person name="Nou X."/>
        </authorList>
    </citation>
    <scope>NUCLEOTIDE SEQUENCE [LARGE SCALE GENOMIC DNA]</scope>
    <source>
        <strain evidence="1 2">FC1138</strain>
    </source>
</reference>
<gene>
    <name evidence="1" type="ORF">ACS15_1261</name>
</gene>
<sequence length="80" mass="8417">MSKVIALTEQTNKNDGASVGLLSVHNTPVITDGMAAISMMIADAVSQDDCDRETIADAALLLAELAQLVQRVIHAEVCHA</sequence>
<evidence type="ECO:0000313" key="2">
    <source>
        <dbReference type="Proteomes" id="UP000077927"/>
    </source>
</evidence>
<organism evidence="1 2">
    <name type="scientific">Ralstonia insidiosa</name>
    <dbReference type="NCBI Taxonomy" id="190721"/>
    <lineage>
        <taxon>Bacteria</taxon>
        <taxon>Pseudomonadati</taxon>
        <taxon>Pseudomonadota</taxon>
        <taxon>Betaproteobacteria</taxon>
        <taxon>Burkholderiales</taxon>
        <taxon>Burkholderiaceae</taxon>
        <taxon>Ralstonia</taxon>
    </lineage>
</organism>
<proteinExistence type="predicted"/>
<dbReference type="RefSeq" id="WP_021194844.1">
    <property type="nucleotide sequence ID" value="NZ_CP012605.1"/>
</dbReference>
<dbReference type="AlphaFoldDB" id="A0AAC9BIE9"/>
<accession>A0AAC9BIE9</accession>
<evidence type="ECO:0000313" key="1">
    <source>
        <dbReference type="EMBL" id="ANH73225.1"/>
    </source>
</evidence>
<name>A0AAC9BIE9_9RALS</name>
<dbReference type="EMBL" id="CP012605">
    <property type="protein sequence ID" value="ANH73225.1"/>
    <property type="molecule type" value="Genomic_DNA"/>
</dbReference>
<evidence type="ECO:0008006" key="3">
    <source>
        <dbReference type="Google" id="ProtNLM"/>
    </source>
</evidence>
<dbReference type="KEGG" id="rin:ACS15_1261"/>